<accession>A0A6I8M8A4</accession>
<evidence type="ECO:0008006" key="4">
    <source>
        <dbReference type="Google" id="ProtNLM"/>
    </source>
</evidence>
<evidence type="ECO:0000313" key="3">
    <source>
        <dbReference type="Proteomes" id="UP000399805"/>
    </source>
</evidence>
<feature type="signal peptide" evidence="1">
    <location>
        <begin position="1"/>
        <end position="27"/>
    </location>
</feature>
<name>A0A6I8M8A4_9PSEU</name>
<gene>
    <name evidence="2" type="ORF">AA23TX_09056</name>
</gene>
<dbReference type="AlphaFoldDB" id="A0A6I8M8A4"/>
<dbReference type="SUPFAM" id="SSF49478">
    <property type="entry name" value="Cna protein B-type domain"/>
    <property type="match status" value="1"/>
</dbReference>
<dbReference type="Proteomes" id="UP000399805">
    <property type="component" value="Unassembled WGS sequence"/>
</dbReference>
<dbReference type="Gene3D" id="2.60.40.10">
    <property type="entry name" value="Immunoglobulins"/>
    <property type="match status" value="2"/>
</dbReference>
<keyword evidence="1" id="KW-0732">Signal</keyword>
<dbReference type="SUPFAM" id="SSF117074">
    <property type="entry name" value="Hypothetical protein PA1324"/>
    <property type="match status" value="1"/>
</dbReference>
<keyword evidence="3" id="KW-1185">Reference proteome</keyword>
<dbReference type="Pfam" id="PF13620">
    <property type="entry name" value="CarboxypepD_reg"/>
    <property type="match status" value="1"/>
</dbReference>
<evidence type="ECO:0000256" key="1">
    <source>
        <dbReference type="SAM" id="SignalP"/>
    </source>
</evidence>
<reference evidence="2 3" key="1">
    <citation type="submission" date="2019-09" db="EMBL/GenBank/DDBJ databases">
        <authorList>
            <person name="Leyn A S."/>
        </authorList>
    </citation>
    <scope>NUCLEOTIDE SEQUENCE [LARGE SCALE GENOMIC DNA]</scope>
    <source>
        <strain evidence="2">AA231_1</strain>
    </source>
</reference>
<protein>
    <recommendedName>
        <fullName evidence="4">Alpha-amylase</fullName>
    </recommendedName>
</protein>
<dbReference type="Gene3D" id="2.60.40.1120">
    <property type="entry name" value="Carboxypeptidase-like, regulatory domain"/>
    <property type="match status" value="1"/>
</dbReference>
<feature type="chain" id="PRO_5026287706" description="Alpha-amylase" evidence="1">
    <location>
        <begin position="28"/>
        <end position="475"/>
    </location>
</feature>
<dbReference type="EMBL" id="CABVGP010000003">
    <property type="protein sequence ID" value="VVJ24182.1"/>
    <property type="molecule type" value="Genomic_DNA"/>
</dbReference>
<sequence length="475" mass="49389">MRSAGRRAAVLLAVLVTAMAALTGVFAAPAGAASGRIGVSVTFDKPSYGTGDEIHATVKLTNNNSGRATGLTVFQYFDPIDLYVPYGGWGALQNRPGLTIEAGGSFELTVSGHVRDPEQATTALRGTVFDDTGFGVGSFDSRVPVTKVPGRATGIFYADRNGDGVLDGGEPLAGATLTLRYVTGSRNYTATSDAEGKFTFDLPAGDYTLGGDVVDGWLVRWQTVRITPDTPDLLVRGAPPLNGALTASLAFTQDSYRPGDLAHLTVTLANSGSTPLTGIVAACNRIGDGYMLNGTGPGWGDLVWDRGVTIAAGETRTFDVSETVPQASFDRGKVVAACDFGYSEVDIENHANARAQASVPGGQAVVEGTIGHVGDNGEVTEGLAGTEVVLVADQHCPVAGRQTTDGTGHFLFEGVAPGPEYRLYFLTPAGWKTKYENPTGVEVQGPPANHYAYRIAAEEGDAPAPEVPVNPADCG</sequence>
<organism evidence="2 3">
    <name type="scientific">Amycolatopsis camponoti</name>
    <dbReference type="NCBI Taxonomy" id="2606593"/>
    <lineage>
        <taxon>Bacteria</taxon>
        <taxon>Bacillati</taxon>
        <taxon>Actinomycetota</taxon>
        <taxon>Actinomycetes</taxon>
        <taxon>Pseudonocardiales</taxon>
        <taxon>Pseudonocardiaceae</taxon>
        <taxon>Amycolatopsis</taxon>
    </lineage>
</organism>
<dbReference type="InterPro" id="IPR013783">
    <property type="entry name" value="Ig-like_fold"/>
</dbReference>
<dbReference type="GO" id="GO:0005975">
    <property type="term" value="P:carbohydrate metabolic process"/>
    <property type="evidence" value="ECO:0007669"/>
    <property type="project" value="UniProtKB-ARBA"/>
</dbReference>
<proteinExistence type="predicted"/>
<evidence type="ECO:0000313" key="2">
    <source>
        <dbReference type="EMBL" id="VVJ24182.1"/>
    </source>
</evidence>